<dbReference type="InterPro" id="IPR055731">
    <property type="entry name" value="Pam3_gp33-like"/>
</dbReference>
<evidence type="ECO:0000313" key="1">
    <source>
        <dbReference type="EMBL" id="KKL46672.1"/>
    </source>
</evidence>
<comment type="caution">
    <text evidence="1">The sequence shown here is derived from an EMBL/GenBank/DDBJ whole genome shotgun (WGS) entry which is preliminary data.</text>
</comment>
<organism evidence="1">
    <name type="scientific">marine sediment metagenome</name>
    <dbReference type="NCBI Taxonomy" id="412755"/>
    <lineage>
        <taxon>unclassified sequences</taxon>
        <taxon>metagenomes</taxon>
        <taxon>ecological metagenomes</taxon>
    </lineage>
</organism>
<sequence>MGKYDALAKTLPRAPREPHSDQVAQAMEAITDRSPVALAQAYLAARIAKAEAEAVLKASNIQVKAAELLLIDAYDDADVSSMKLADGYTVSTNPDPYVVTLDRDAVRAWAQANGHERDLNINAQTLAAITKTRALASDGIPDGVELRVWTAVRLRKA</sequence>
<proteinExistence type="predicted"/>
<dbReference type="AlphaFoldDB" id="A0A0F9F6G6"/>
<dbReference type="EMBL" id="LAZR01033943">
    <property type="protein sequence ID" value="KKL46672.1"/>
    <property type="molecule type" value="Genomic_DNA"/>
</dbReference>
<accession>A0A0F9F6G6</accession>
<gene>
    <name evidence="1" type="ORF">LCGC14_2343240</name>
</gene>
<reference evidence="1" key="1">
    <citation type="journal article" date="2015" name="Nature">
        <title>Complex archaea that bridge the gap between prokaryotes and eukaryotes.</title>
        <authorList>
            <person name="Spang A."/>
            <person name="Saw J.H."/>
            <person name="Jorgensen S.L."/>
            <person name="Zaremba-Niedzwiedzka K."/>
            <person name="Martijn J."/>
            <person name="Lind A.E."/>
            <person name="van Eijk R."/>
            <person name="Schleper C."/>
            <person name="Guy L."/>
            <person name="Ettema T.J."/>
        </authorList>
    </citation>
    <scope>NUCLEOTIDE SEQUENCE</scope>
</reference>
<name>A0A0F9F6G6_9ZZZZ</name>
<dbReference type="Pfam" id="PF23984">
    <property type="entry name" value="DUF7307"/>
    <property type="match status" value="1"/>
</dbReference>
<protein>
    <submittedName>
        <fullName evidence="1">Uncharacterized protein</fullName>
    </submittedName>
</protein>